<gene>
    <name evidence="1" type="ORF">SKAU_G00157410</name>
</gene>
<organism evidence="1 2">
    <name type="scientific">Synaphobranchus kaupii</name>
    <name type="common">Kaup's arrowtooth eel</name>
    <dbReference type="NCBI Taxonomy" id="118154"/>
    <lineage>
        <taxon>Eukaryota</taxon>
        <taxon>Metazoa</taxon>
        <taxon>Chordata</taxon>
        <taxon>Craniata</taxon>
        <taxon>Vertebrata</taxon>
        <taxon>Euteleostomi</taxon>
        <taxon>Actinopterygii</taxon>
        <taxon>Neopterygii</taxon>
        <taxon>Teleostei</taxon>
        <taxon>Anguilliformes</taxon>
        <taxon>Synaphobranchidae</taxon>
        <taxon>Synaphobranchus</taxon>
    </lineage>
</organism>
<dbReference type="Proteomes" id="UP001152622">
    <property type="component" value="Chromosome 5"/>
</dbReference>
<accession>A0A9Q1FHY6</accession>
<evidence type="ECO:0000313" key="1">
    <source>
        <dbReference type="EMBL" id="KAJ8359216.1"/>
    </source>
</evidence>
<proteinExistence type="predicted"/>
<dbReference type="PANTHER" id="PTHR31025">
    <property type="entry name" value="SI:CH211-196P9.1-RELATED"/>
    <property type="match status" value="1"/>
</dbReference>
<evidence type="ECO:0000313" key="2">
    <source>
        <dbReference type="Proteomes" id="UP001152622"/>
    </source>
</evidence>
<comment type="caution">
    <text evidence="1">The sequence shown here is derived from an EMBL/GenBank/DDBJ whole genome shotgun (WGS) entry which is preliminary data.</text>
</comment>
<dbReference type="EMBL" id="JAINUF010000005">
    <property type="protein sequence ID" value="KAJ8359216.1"/>
    <property type="molecule type" value="Genomic_DNA"/>
</dbReference>
<sequence>MEDEREGYTDQTMKVLVIHNPTAEEDPADVSIVIEGNQVLNVCGNRTKACVLLMGLIYALNLEYPKKLKYTFEVFQKLFLELDGAKLLKKFQSLKSKLME</sequence>
<dbReference type="OrthoDB" id="8895157at2759"/>
<keyword evidence="2" id="KW-1185">Reference proteome</keyword>
<protein>
    <submittedName>
        <fullName evidence="1">Uncharacterized protein</fullName>
    </submittedName>
</protein>
<dbReference type="AlphaFoldDB" id="A0A9Q1FHY6"/>
<dbReference type="PANTHER" id="PTHR31025:SF31">
    <property type="entry name" value="SI:CH211-166E11.5"/>
    <property type="match status" value="1"/>
</dbReference>
<reference evidence="1" key="1">
    <citation type="journal article" date="2023" name="Science">
        <title>Genome structures resolve the early diversification of teleost fishes.</title>
        <authorList>
            <person name="Parey E."/>
            <person name="Louis A."/>
            <person name="Montfort J."/>
            <person name="Bouchez O."/>
            <person name="Roques C."/>
            <person name="Iampietro C."/>
            <person name="Lluch J."/>
            <person name="Castinel A."/>
            <person name="Donnadieu C."/>
            <person name="Desvignes T."/>
            <person name="Floi Bucao C."/>
            <person name="Jouanno E."/>
            <person name="Wen M."/>
            <person name="Mejri S."/>
            <person name="Dirks R."/>
            <person name="Jansen H."/>
            <person name="Henkel C."/>
            <person name="Chen W.J."/>
            <person name="Zahm M."/>
            <person name="Cabau C."/>
            <person name="Klopp C."/>
            <person name="Thompson A.W."/>
            <person name="Robinson-Rechavi M."/>
            <person name="Braasch I."/>
            <person name="Lecointre G."/>
            <person name="Bobe J."/>
            <person name="Postlethwait J.H."/>
            <person name="Berthelot C."/>
            <person name="Roest Crollius H."/>
            <person name="Guiguen Y."/>
        </authorList>
    </citation>
    <scope>NUCLEOTIDE SEQUENCE</scope>
    <source>
        <strain evidence="1">WJC10195</strain>
    </source>
</reference>
<name>A0A9Q1FHY6_SYNKA</name>